<sequence>MSIGSSFYHHPYHHLSVHDVPRTLYGCPTVKSHPLISLQQGANSNVLFFPNIRSSKPHQV</sequence>
<accession>A0A2P2MGZ4</accession>
<reference evidence="1" key="1">
    <citation type="submission" date="2018-02" db="EMBL/GenBank/DDBJ databases">
        <title>Rhizophora mucronata_Transcriptome.</title>
        <authorList>
            <person name="Meera S.P."/>
            <person name="Sreeshan A."/>
            <person name="Augustine A."/>
        </authorList>
    </citation>
    <scope>NUCLEOTIDE SEQUENCE</scope>
    <source>
        <tissue evidence="1">Leaf</tissue>
    </source>
</reference>
<proteinExistence type="predicted"/>
<protein>
    <submittedName>
        <fullName evidence="1">Uncharacterized protein</fullName>
    </submittedName>
</protein>
<evidence type="ECO:0000313" key="1">
    <source>
        <dbReference type="EMBL" id="MBX29480.1"/>
    </source>
</evidence>
<dbReference type="EMBL" id="GGEC01048996">
    <property type="protein sequence ID" value="MBX29480.1"/>
    <property type="molecule type" value="Transcribed_RNA"/>
</dbReference>
<name>A0A2P2MGZ4_RHIMU</name>
<dbReference type="AlphaFoldDB" id="A0A2P2MGZ4"/>
<organism evidence="1">
    <name type="scientific">Rhizophora mucronata</name>
    <name type="common">Asiatic mangrove</name>
    <dbReference type="NCBI Taxonomy" id="61149"/>
    <lineage>
        <taxon>Eukaryota</taxon>
        <taxon>Viridiplantae</taxon>
        <taxon>Streptophyta</taxon>
        <taxon>Embryophyta</taxon>
        <taxon>Tracheophyta</taxon>
        <taxon>Spermatophyta</taxon>
        <taxon>Magnoliopsida</taxon>
        <taxon>eudicotyledons</taxon>
        <taxon>Gunneridae</taxon>
        <taxon>Pentapetalae</taxon>
        <taxon>rosids</taxon>
        <taxon>fabids</taxon>
        <taxon>Malpighiales</taxon>
        <taxon>Rhizophoraceae</taxon>
        <taxon>Rhizophora</taxon>
    </lineage>
</organism>